<feature type="region of interest" description="Disordered" evidence="1">
    <location>
        <begin position="219"/>
        <end position="252"/>
    </location>
</feature>
<feature type="compositionally biased region" description="Basic and acidic residues" evidence="1">
    <location>
        <begin position="179"/>
        <end position="194"/>
    </location>
</feature>
<feature type="compositionally biased region" description="Basic and acidic residues" evidence="1">
    <location>
        <begin position="219"/>
        <end position="229"/>
    </location>
</feature>
<organism evidence="2 3">
    <name type="scientific">Burkholderia pseudomallei (strain 1710b)</name>
    <dbReference type="NCBI Taxonomy" id="320372"/>
    <lineage>
        <taxon>Bacteria</taxon>
        <taxon>Pseudomonadati</taxon>
        <taxon>Pseudomonadota</taxon>
        <taxon>Betaproteobacteria</taxon>
        <taxon>Burkholderiales</taxon>
        <taxon>Burkholderiaceae</taxon>
        <taxon>Burkholderia</taxon>
        <taxon>pseudomallei group</taxon>
    </lineage>
</organism>
<feature type="compositionally biased region" description="Basic and acidic residues" evidence="1">
    <location>
        <begin position="236"/>
        <end position="245"/>
    </location>
</feature>
<dbReference type="EnsemblBacteria" id="ABA51054">
    <property type="protein sequence ID" value="ABA51054"/>
    <property type="gene ID" value="BURPS1710b_1138"/>
</dbReference>
<sequence length="280" mass="32171">MEKRQTAILTEKLQENQTQFRMRMRRGAGPGRANAPGAARGVCAALDPARLRERKRIARADHEMIDQLDVDERERVAQHAREAPVRGARSHRARRMIVRDDERRRVQRERAPHDLARIDGHPRERAVRGFFRLHEPVPSVEKEADEHFARPRADQQPQIVVDRARRIDERPLAGLLGERAPRELDDRDEDRGARGADAAQALEIVGRRIEQRAQRAEAREQRVREREHVVAGQARAEQERDEFRVGQRGGAAREQALARQIAAATRGGRSRRRARRLRGG</sequence>
<feature type="region of interest" description="Disordered" evidence="1">
    <location>
        <begin position="177"/>
        <end position="196"/>
    </location>
</feature>
<reference evidence="2 3" key="1">
    <citation type="submission" date="2005-09" db="EMBL/GenBank/DDBJ databases">
        <authorList>
            <person name="Woods D.E."/>
            <person name="Nierman W.C."/>
        </authorList>
    </citation>
    <scope>NUCLEOTIDE SEQUENCE [LARGE SCALE GENOMIC DNA]</scope>
    <source>
        <strain evidence="2 3">1710b</strain>
    </source>
</reference>
<feature type="region of interest" description="Disordered" evidence="1">
    <location>
        <begin position="77"/>
        <end position="107"/>
    </location>
</feature>
<gene>
    <name evidence="2" type="ordered locus">BURPS1710b_1138</name>
</gene>
<feature type="compositionally biased region" description="Basic and acidic residues" evidence="1">
    <location>
        <begin position="97"/>
        <end position="107"/>
    </location>
</feature>
<dbReference type="EMBL" id="CP000124">
    <property type="protein sequence ID" value="ABA51054.1"/>
    <property type="molecule type" value="Genomic_DNA"/>
</dbReference>
<dbReference type="KEGG" id="bpm:BURPS1710b_1138"/>
<evidence type="ECO:0000256" key="1">
    <source>
        <dbReference type="SAM" id="MobiDB-lite"/>
    </source>
</evidence>
<dbReference type="HOGENOM" id="CLU_992786_0_0_4"/>
<protein>
    <submittedName>
        <fullName evidence="2">Uncharacterized protein</fullName>
    </submittedName>
</protein>
<name>Q3JV53_BURP1</name>
<dbReference type="AlphaFoldDB" id="Q3JV53"/>
<evidence type="ECO:0000313" key="3">
    <source>
        <dbReference type="Proteomes" id="UP000002700"/>
    </source>
</evidence>
<proteinExistence type="predicted"/>
<dbReference type="Proteomes" id="UP000002700">
    <property type="component" value="Chromosome I"/>
</dbReference>
<accession>Q3JV53</accession>
<evidence type="ECO:0000313" key="2">
    <source>
        <dbReference type="EMBL" id="ABA51054.1"/>
    </source>
</evidence>